<proteinExistence type="predicted"/>
<accession>C1N1I7</accession>
<dbReference type="KEGG" id="mpp:MICPUCDRAFT_63113"/>
<feature type="compositionally biased region" description="Basic residues" evidence="1">
    <location>
        <begin position="36"/>
        <end position="66"/>
    </location>
</feature>
<evidence type="ECO:0000313" key="3">
    <source>
        <dbReference type="Proteomes" id="UP000001876"/>
    </source>
</evidence>
<name>C1N1I7_MICPC</name>
<organism evidence="3">
    <name type="scientific">Micromonas pusilla (strain CCMP1545)</name>
    <name type="common">Picoplanktonic green alga</name>
    <dbReference type="NCBI Taxonomy" id="564608"/>
    <lineage>
        <taxon>Eukaryota</taxon>
        <taxon>Viridiplantae</taxon>
        <taxon>Chlorophyta</taxon>
        <taxon>Mamiellophyceae</taxon>
        <taxon>Mamiellales</taxon>
        <taxon>Mamiellaceae</taxon>
        <taxon>Micromonas</taxon>
    </lineage>
</organism>
<dbReference type="EMBL" id="GG663744">
    <property type="protein sequence ID" value="EEH54458.1"/>
    <property type="molecule type" value="Genomic_DNA"/>
</dbReference>
<evidence type="ECO:0000256" key="1">
    <source>
        <dbReference type="SAM" id="MobiDB-lite"/>
    </source>
</evidence>
<dbReference type="RefSeq" id="XP_003061828.1">
    <property type="nucleotide sequence ID" value="XM_003061782.1"/>
</dbReference>
<dbReference type="AlphaFoldDB" id="C1N1I7"/>
<feature type="compositionally biased region" description="Basic residues" evidence="1">
    <location>
        <begin position="252"/>
        <end position="261"/>
    </location>
</feature>
<feature type="compositionally biased region" description="Basic and acidic residues" evidence="1">
    <location>
        <begin position="262"/>
        <end position="276"/>
    </location>
</feature>
<protein>
    <submittedName>
        <fullName evidence="2">Predicted protein</fullName>
    </submittedName>
</protein>
<feature type="compositionally biased region" description="Low complexity" evidence="1">
    <location>
        <begin position="20"/>
        <end position="35"/>
    </location>
</feature>
<sequence length="276" mass="31085">MLTREVLLRQPSVSSPPPAAVVAAAATATSPSPSSRARRRVRLRSVAAPRRRSPRRPRRRRRRRGEPRRAIPAGAQAVHFLARRRRLRRRDRRGVLRAPRLDLRRAVLRGVVHPSVRDPVRLERTAPAPPPAAPPDAAAAAGESLRRPRVAPDASNLRELVERVVVLVLVLRVEREPSRRANRRAVDVEVELARGRRRRVERGAFPTNEPAAVEFERRSVGVERVCDFLIRAVLYERKSGWSSKASGGVERRRGRGLKARGGRRDTPGKVLKDRRS</sequence>
<keyword evidence="3" id="KW-1185">Reference proteome</keyword>
<gene>
    <name evidence="2" type="ORF">MICPUCDRAFT_63113</name>
</gene>
<dbReference type="GeneID" id="9687006"/>
<dbReference type="Proteomes" id="UP000001876">
    <property type="component" value="Unassembled WGS sequence"/>
</dbReference>
<evidence type="ECO:0000313" key="2">
    <source>
        <dbReference type="EMBL" id="EEH54458.1"/>
    </source>
</evidence>
<reference evidence="2 3" key="1">
    <citation type="journal article" date="2009" name="Science">
        <title>Green evolution and dynamic adaptations revealed by genomes of the marine picoeukaryotes Micromonas.</title>
        <authorList>
            <person name="Worden A.Z."/>
            <person name="Lee J.H."/>
            <person name="Mock T."/>
            <person name="Rouze P."/>
            <person name="Simmons M.P."/>
            <person name="Aerts A.L."/>
            <person name="Allen A.E."/>
            <person name="Cuvelier M.L."/>
            <person name="Derelle E."/>
            <person name="Everett M.V."/>
            <person name="Foulon E."/>
            <person name="Grimwood J."/>
            <person name="Gundlach H."/>
            <person name="Henrissat B."/>
            <person name="Napoli C."/>
            <person name="McDonald S.M."/>
            <person name="Parker M.S."/>
            <person name="Rombauts S."/>
            <person name="Salamov A."/>
            <person name="Von Dassow P."/>
            <person name="Badger J.H."/>
            <person name="Coutinho P.M."/>
            <person name="Demir E."/>
            <person name="Dubchak I."/>
            <person name="Gentemann C."/>
            <person name="Eikrem W."/>
            <person name="Gready J.E."/>
            <person name="John U."/>
            <person name="Lanier W."/>
            <person name="Lindquist E.A."/>
            <person name="Lucas S."/>
            <person name="Mayer K.F."/>
            <person name="Moreau H."/>
            <person name="Not F."/>
            <person name="Otillar R."/>
            <person name="Panaud O."/>
            <person name="Pangilinan J."/>
            <person name="Paulsen I."/>
            <person name="Piegu B."/>
            <person name="Poliakov A."/>
            <person name="Robbens S."/>
            <person name="Schmutz J."/>
            <person name="Toulza E."/>
            <person name="Wyss T."/>
            <person name="Zelensky A."/>
            <person name="Zhou K."/>
            <person name="Armbrust E.V."/>
            <person name="Bhattacharya D."/>
            <person name="Goodenough U.W."/>
            <person name="Van de Peer Y."/>
            <person name="Grigoriev I.V."/>
        </authorList>
    </citation>
    <scope>NUCLEOTIDE SEQUENCE [LARGE SCALE GENOMIC DNA]</scope>
    <source>
        <strain evidence="2 3">CCMP1545</strain>
    </source>
</reference>
<feature type="region of interest" description="Disordered" evidence="1">
    <location>
        <begin position="1"/>
        <end position="71"/>
    </location>
</feature>
<feature type="region of interest" description="Disordered" evidence="1">
    <location>
        <begin position="122"/>
        <end position="149"/>
    </location>
</feature>
<feature type="region of interest" description="Disordered" evidence="1">
    <location>
        <begin position="242"/>
        <end position="276"/>
    </location>
</feature>